<dbReference type="OrthoDB" id="4368344at2759"/>
<accession>W6QIT0</accession>
<dbReference type="STRING" id="1365484.W6QIT0"/>
<feature type="compositionally biased region" description="Polar residues" evidence="1">
    <location>
        <begin position="39"/>
        <end position="49"/>
    </location>
</feature>
<dbReference type="Pfam" id="PF05433">
    <property type="entry name" value="Rick_17kDa_Anti"/>
    <property type="match status" value="1"/>
</dbReference>
<feature type="region of interest" description="Disordered" evidence="1">
    <location>
        <begin position="1"/>
        <end position="166"/>
    </location>
</feature>
<feature type="compositionally biased region" description="Polar residues" evidence="1">
    <location>
        <begin position="78"/>
        <end position="89"/>
    </location>
</feature>
<keyword evidence="4" id="KW-1185">Reference proteome</keyword>
<evidence type="ECO:0000259" key="2">
    <source>
        <dbReference type="Pfam" id="PF05433"/>
    </source>
</evidence>
<dbReference type="Proteomes" id="UP000030686">
    <property type="component" value="Unassembled WGS sequence"/>
</dbReference>
<proteinExistence type="predicted"/>
<feature type="compositionally biased region" description="Basic residues" evidence="1">
    <location>
        <begin position="248"/>
        <end position="259"/>
    </location>
</feature>
<feature type="compositionally biased region" description="Basic residues" evidence="1">
    <location>
        <begin position="226"/>
        <end position="239"/>
    </location>
</feature>
<feature type="compositionally biased region" description="Polar residues" evidence="1">
    <location>
        <begin position="59"/>
        <end position="70"/>
    </location>
</feature>
<feature type="compositionally biased region" description="Basic and acidic residues" evidence="1">
    <location>
        <begin position="149"/>
        <end position="164"/>
    </location>
</feature>
<dbReference type="InterPro" id="IPR008816">
    <property type="entry name" value="Gly_zipper_2TM_dom"/>
</dbReference>
<reference evidence="3" key="1">
    <citation type="journal article" date="2014" name="Nat. Commun.">
        <title>Multiple recent horizontal transfers of a large genomic region in cheese making fungi.</title>
        <authorList>
            <person name="Cheeseman K."/>
            <person name="Ropars J."/>
            <person name="Renault P."/>
            <person name="Dupont J."/>
            <person name="Gouzy J."/>
            <person name="Branca A."/>
            <person name="Abraham A.L."/>
            <person name="Ceppi M."/>
            <person name="Conseiller E."/>
            <person name="Debuchy R."/>
            <person name="Malagnac F."/>
            <person name="Goarin A."/>
            <person name="Silar P."/>
            <person name="Lacoste S."/>
            <person name="Sallet E."/>
            <person name="Bensimon A."/>
            <person name="Giraud T."/>
            <person name="Brygoo Y."/>
        </authorList>
    </citation>
    <scope>NUCLEOTIDE SEQUENCE [LARGE SCALE GENOMIC DNA]</scope>
    <source>
        <strain evidence="3">FM164</strain>
    </source>
</reference>
<feature type="compositionally biased region" description="Polar residues" evidence="1">
    <location>
        <begin position="119"/>
        <end position="130"/>
    </location>
</feature>
<evidence type="ECO:0000313" key="3">
    <source>
        <dbReference type="EMBL" id="CDM34119.1"/>
    </source>
</evidence>
<gene>
    <name evidence="3" type="ORF">PROQFM164_S03g000843</name>
</gene>
<feature type="compositionally biased region" description="Polar residues" evidence="1">
    <location>
        <begin position="1"/>
        <end position="16"/>
    </location>
</feature>
<name>W6QIT0_PENRF</name>
<feature type="domain" description="Glycine zipper 2TM" evidence="2">
    <location>
        <begin position="167"/>
        <end position="205"/>
    </location>
</feature>
<organism evidence="3 4">
    <name type="scientific">Penicillium roqueforti (strain FM164)</name>
    <dbReference type="NCBI Taxonomy" id="1365484"/>
    <lineage>
        <taxon>Eukaryota</taxon>
        <taxon>Fungi</taxon>
        <taxon>Dikarya</taxon>
        <taxon>Ascomycota</taxon>
        <taxon>Pezizomycotina</taxon>
        <taxon>Eurotiomycetes</taxon>
        <taxon>Eurotiomycetidae</taxon>
        <taxon>Eurotiales</taxon>
        <taxon>Aspergillaceae</taxon>
        <taxon>Penicillium</taxon>
    </lineage>
</organism>
<dbReference type="OMA" id="DTDRGMD"/>
<dbReference type="GO" id="GO:0019867">
    <property type="term" value="C:outer membrane"/>
    <property type="evidence" value="ECO:0007669"/>
    <property type="project" value="InterPro"/>
</dbReference>
<dbReference type="AlphaFoldDB" id="W6QIT0"/>
<dbReference type="EMBL" id="HG792017">
    <property type="protein sequence ID" value="CDM34119.1"/>
    <property type="molecule type" value="Genomic_DNA"/>
</dbReference>
<dbReference type="PANTHER" id="PTHR37014:SF9">
    <property type="entry name" value="CONSERVED HISTIDINE-RICH PROTEIN (AFU_ORTHOLOGUE AFUA_1G11910)"/>
    <property type="match status" value="1"/>
</dbReference>
<evidence type="ECO:0000313" key="4">
    <source>
        <dbReference type="Proteomes" id="UP000030686"/>
    </source>
</evidence>
<feature type="region of interest" description="Disordered" evidence="1">
    <location>
        <begin position="216"/>
        <end position="266"/>
    </location>
</feature>
<protein>
    <submittedName>
        <fullName evidence="3">Glycine zipper 2TM domain</fullName>
    </submittedName>
</protein>
<feature type="compositionally biased region" description="Basic and acidic residues" evidence="1">
    <location>
        <begin position="216"/>
        <end position="225"/>
    </location>
</feature>
<evidence type="ECO:0000256" key="1">
    <source>
        <dbReference type="SAM" id="MobiDB-lite"/>
    </source>
</evidence>
<sequence>MGDPYNTYNSHSTPTPSGVDYYRPEDQPQYPVYGHRQPYGNQGPYQNPGSEPYQPSPNPNQAYAPQQSPYQLAPDPYGSSTERSYTPTGQPDYLGPVVPTGYQHAQDRIPGNAEYYNNHPASQPRYTPSASPHPPAVYASEPEYSQRSGEQRFDTDTDTDRGMDRGLGGSIAGGVAGYYLGHKKEHGLLGAIGGALLGNFIENKVKDHKRRDIDSEYEHGHDHGDHRSRHHHHHGHRSHSRDSSHSGHSGHSHHTSHSRHYYEDEY</sequence>
<dbReference type="PANTHER" id="PTHR37014">
    <property type="entry name" value="EXPRESSION LETHALITY PROTEIN HEL10, PUTATIVE (AFU_ORTHOLOGUE AFUA_1G06580)-RELATED"/>
    <property type="match status" value="1"/>
</dbReference>